<protein>
    <submittedName>
        <fullName evidence="1">Uncharacterized protein</fullName>
    </submittedName>
</protein>
<evidence type="ECO:0000313" key="1">
    <source>
        <dbReference type="EMBL" id="RXR24679.1"/>
    </source>
</evidence>
<comment type="caution">
    <text evidence="1">The sequence shown here is derived from an EMBL/GenBank/DDBJ whole genome shotgun (WGS) entry which is preliminary data.</text>
</comment>
<keyword evidence="2" id="KW-1185">Reference proteome</keyword>
<name>A0A4Q1KDN2_9FLAO</name>
<dbReference type="OrthoDB" id="1306938at2"/>
<dbReference type="AlphaFoldDB" id="A0A4Q1KDN2"/>
<dbReference type="RefSeq" id="WP_129460657.1">
    <property type="nucleotide sequence ID" value="NZ_SBKN01000001.1"/>
</dbReference>
<reference evidence="2" key="1">
    <citation type="submission" date="2019-01" db="EMBL/GenBank/DDBJ databases">
        <title>Cytophagaceae bacterium strain CAR-16.</title>
        <authorList>
            <person name="Chen W.-M."/>
        </authorList>
    </citation>
    <scope>NUCLEOTIDE SEQUENCE [LARGE SCALE GENOMIC DNA]</scope>
    <source>
        <strain evidence="2">WWJ-16</strain>
    </source>
</reference>
<organism evidence="1 2">
    <name type="scientific">Flavobacterium stagni</name>
    <dbReference type="NCBI Taxonomy" id="2506421"/>
    <lineage>
        <taxon>Bacteria</taxon>
        <taxon>Pseudomonadati</taxon>
        <taxon>Bacteroidota</taxon>
        <taxon>Flavobacteriia</taxon>
        <taxon>Flavobacteriales</taxon>
        <taxon>Flavobacteriaceae</taxon>
        <taxon>Flavobacterium</taxon>
    </lineage>
</organism>
<dbReference type="EMBL" id="SBKN01000001">
    <property type="protein sequence ID" value="RXR24679.1"/>
    <property type="molecule type" value="Genomic_DNA"/>
</dbReference>
<sequence length="427" mass="49629">MSKEYIYNNFIWKGIFGNINSNKIYPRFNKGEQFSIGFSNIVRYCVALPKWTIKNSETKLYLSIKDNGEVFEFTSNWISTKMKGAFLETIFDEIVNRNKTENEYVNWRSDLFNSLLELKEKATDLRLSKSSEDKIELNFKVHLNKLQATFEPVEFLDPFFIIELGSKSSLEVCEIGLDFLEVDNKKCIGILKTIIDEIPYVGLIIGIAYFFEGKSELSNNYIITALNQVDSIDFSIDFTGLIAEVIATNDYNLGVVDDKTIRMFFNVLDINQSTTALIKLSYIILNKNLKYLKEFALENVAIAINHNLNDKNESTKISGFHIICSVLLWNDKFNEAEKYHHYFLNEKNDFLKYNFEHVEGYITLALAKNNHNFISNLILDFPHLKNRASGLFNAWSFENLELKNKSWSNLDIYNHNKIINARKLYCE</sequence>
<proteinExistence type="predicted"/>
<accession>A0A4Q1KDN2</accession>
<evidence type="ECO:0000313" key="2">
    <source>
        <dbReference type="Proteomes" id="UP000289857"/>
    </source>
</evidence>
<gene>
    <name evidence="1" type="ORF">EQG61_04325</name>
</gene>
<dbReference type="Proteomes" id="UP000289857">
    <property type="component" value="Unassembled WGS sequence"/>
</dbReference>